<keyword evidence="2 6" id="KW-0479">Metal-binding</keyword>
<comment type="cofactor">
    <cofactor evidence="1 6">
        <name>Ca(2+)</name>
        <dbReference type="ChEBI" id="CHEBI:29108"/>
    </cofactor>
</comment>
<accession>A0A1I7SF74</accession>
<proteinExistence type="inferred from homology"/>
<evidence type="ECO:0000256" key="3">
    <source>
        <dbReference type="ARBA" id="ARBA00022801"/>
    </source>
</evidence>
<dbReference type="Gene3D" id="2.120.10.100">
    <property type="entry name" value="Apyrase"/>
    <property type="match status" value="1"/>
</dbReference>
<dbReference type="Pfam" id="PF06079">
    <property type="entry name" value="Apyrase"/>
    <property type="match status" value="1"/>
</dbReference>
<comment type="similarity">
    <text evidence="5">Belongs to the apyrase family.</text>
</comment>
<feature type="binding site" evidence="6">
    <location>
        <position position="361"/>
    </location>
    <ligand>
        <name>Ca(2+)</name>
        <dbReference type="ChEBI" id="CHEBI:29108"/>
    </ligand>
</feature>
<dbReference type="GO" id="GO:0004382">
    <property type="term" value="F:GDP phosphatase activity"/>
    <property type="evidence" value="ECO:0007669"/>
    <property type="project" value="TreeGrafter"/>
</dbReference>
<dbReference type="InterPro" id="IPR009283">
    <property type="entry name" value="Apyrase"/>
</dbReference>
<feature type="binding site" evidence="6">
    <location>
        <position position="130"/>
    </location>
    <ligand>
        <name>Ca(2+)</name>
        <dbReference type="ChEBI" id="CHEBI:29108"/>
    </ligand>
</feature>
<evidence type="ECO:0000256" key="1">
    <source>
        <dbReference type="ARBA" id="ARBA00001913"/>
    </source>
</evidence>
<sequence length="366" mass="41617">MAGQACSPCLRDGILAKSWFIYFNLSMVVVSFLLLVYYLPSRDVHHRSVYNNTLLLKSKKEPNGDVKYDIIVVTDLDHNSKTGSHWHAYLERGVLGLNAALDHAWVEWSRPNVVLKSDMAAKGRAMELSDLVVFDGNLLSVDDRTGLIYKIIDNQIVPWVFLNDGPGNTTKAFKAEWMTVKDEFLYVGGLGKEWTTGSGQFVNEYPMWVKRVSINGEVVHLDWSTNYKMLRKLLGIEFPGYIIHESCHWSNSQQKWFFLPRRVSHEAYDENQDEYKGSNIVLMASENFSNVKAIEIGEKGDGVRGFSAFQFVPNTGDDVIVALKSEERDGRPIASYISVFRISDRSLLMKESRLEGAYKFEGLEFA</sequence>
<evidence type="ECO:0000313" key="8">
    <source>
        <dbReference type="Proteomes" id="UP000095284"/>
    </source>
</evidence>
<feature type="binding site" evidence="6">
    <location>
        <position position="176"/>
    </location>
    <ligand>
        <name>Ca(2+)</name>
        <dbReference type="ChEBI" id="CHEBI:29108"/>
    </ligand>
</feature>
<reference evidence="9" key="1">
    <citation type="submission" date="2016-11" db="UniProtKB">
        <authorList>
            <consortium name="WormBaseParasite"/>
        </authorList>
    </citation>
    <scope>IDENTIFICATION</scope>
</reference>
<dbReference type="GO" id="GO:0045134">
    <property type="term" value="F:UDP phosphatase activity"/>
    <property type="evidence" value="ECO:0007669"/>
    <property type="project" value="TreeGrafter"/>
</dbReference>
<evidence type="ECO:0000256" key="6">
    <source>
        <dbReference type="PIRSR" id="PIRSR609283-1"/>
    </source>
</evidence>
<dbReference type="WBParaSite" id="BXY_1168600.1">
    <property type="protein sequence ID" value="BXY_1168600.1"/>
    <property type="gene ID" value="BXY_1168600"/>
</dbReference>
<feature type="binding site" evidence="6">
    <location>
        <position position="307"/>
    </location>
    <ligand>
        <name>Ca(2+)</name>
        <dbReference type="ChEBI" id="CHEBI:29108"/>
    </ligand>
</feature>
<keyword evidence="3" id="KW-0378">Hydrolase</keyword>
<evidence type="ECO:0000256" key="7">
    <source>
        <dbReference type="SAM" id="Phobius"/>
    </source>
</evidence>
<dbReference type="PANTHER" id="PTHR13023">
    <property type="entry name" value="APYRASE"/>
    <property type="match status" value="1"/>
</dbReference>
<name>A0A1I7SF74_BURXY</name>
<dbReference type="PANTHER" id="PTHR13023:SF3">
    <property type="entry name" value="SOLUBLE CALCIUM-ACTIVATED NUCLEOTIDASE 1"/>
    <property type="match status" value="1"/>
</dbReference>
<dbReference type="eggNOG" id="KOG4494">
    <property type="taxonomic scope" value="Eukaryota"/>
</dbReference>
<keyword evidence="7" id="KW-1133">Transmembrane helix</keyword>
<keyword evidence="7" id="KW-0472">Membrane</keyword>
<evidence type="ECO:0000256" key="5">
    <source>
        <dbReference type="ARBA" id="ARBA00025738"/>
    </source>
</evidence>
<dbReference type="FunFam" id="2.120.10.100:FF:000001">
    <property type="entry name" value="Soluble calcium-activated nucleotidase 1"/>
    <property type="match status" value="1"/>
</dbReference>
<keyword evidence="7" id="KW-0812">Transmembrane</keyword>
<dbReference type="GO" id="GO:0030166">
    <property type="term" value="P:proteoglycan biosynthetic process"/>
    <property type="evidence" value="ECO:0007669"/>
    <property type="project" value="TreeGrafter"/>
</dbReference>
<dbReference type="GO" id="GO:0005509">
    <property type="term" value="F:calcium ion binding"/>
    <property type="evidence" value="ECO:0007669"/>
    <property type="project" value="InterPro"/>
</dbReference>
<feature type="binding site" evidence="6">
    <location>
        <position position="129"/>
    </location>
    <ligand>
        <name>Ca(2+)</name>
        <dbReference type="ChEBI" id="CHEBI:29108"/>
    </ligand>
</feature>
<feature type="transmembrane region" description="Helical" evidence="7">
    <location>
        <begin position="20"/>
        <end position="39"/>
    </location>
</feature>
<dbReference type="AlphaFoldDB" id="A0A1I7SF74"/>
<dbReference type="SUPFAM" id="SSF101887">
    <property type="entry name" value="Apyrase"/>
    <property type="match status" value="1"/>
</dbReference>
<feature type="binding site" evidence="6">
    <location>
        <position position="245"/>
    </location>
    <ligand>
        <name>Ca(2+)</name>
        <dbReference type="ChEBI" id="CHEBI:29108"/>
    </ligand>
</feature>
<dbReference type="Proteomes" id="UP000095284">
    <property type="component" value="Unplaced"/>
</dbReference>
<evidence type="ECO:0000256" key="2">
    <source>
        <dbReference type="ARBA" id="ARBA00022723"/>
    </source>
</evidence>
<dbReference type="InterPro" id="IPR036258">
    <property type="entry name" value="Apyrase_sf"/>
</dbReference>
<keyword evidence="4 6" id="KW-0106">Calcium</keyword>
<protein>
    <submittedName>
        <fullName evidence="9">Soluble calcium-activated nucleotidase 1</fullName>
    </submittedName>
</protein>
<organism evidence="8 9">
    <name type="scientific">Bursaphelenchus xylophilus</name>
    <name type="common">Pinewood nematode worm</name>
    <name type="synonym">Aphelenchoides xylophilus</name>
    <dbReference type="NCBI Taxonomy" id="6326"/>
    <lineage>
        <taxon>Eukaryota</taxon>
        <taxon>Metazoa</taxon>
        <taxon>Ecdysozoa</taxon>
        <taxon>Nematoda</taxon>
        <taxon>Chromadorea</taxon>
        <taxon>Rhabditida</taxon>
        <taxon>Tylenchina</taxon>
        <taxon>Tylenchomorpha</taxon>
        <taxon>Aphelenchoidea</taxon>
        <taxon>Aphelenchoididae</taxon>
        <taxon>Bursaphelenchus</taxon>
    </lineage>
</organism>
<evidence type="ECO:0000256" key="4">
    <source>
        <dbReference type="ARBA" id="ARBA00022837"/>
    </source>
</evidence>
<evidence type="ECO:0000313" key="9">
    <source>
        <dbReference type="WBParaSite" id="BXY_1168600.1"/>
    </source>
</evidence>